<dbReference type="RefSeq" id="XP_013762040.1">
    <property type="nucleotide sequence ID" value="XM_013906586.1"/>
</dbReference>
<dbReference type="GeneID" id="25569556"/>
<evidence type="ECO:0000313" key="2">
    <source>
        <dbReference type="EMBL" id="KNC53481.1"/>
    </source>
</evidence>
<gene>
    <name evidence="2" type="ORF">AMSG_11641</name>
</gene>
<sequence>MSRQHSSPRPSTSSLSSSATSRSRSLLPTSTLPRTRTTICITGSSSTTSSSTRCTRSRPTSEPPCLSALPGHSRALSPAQSPAHQPSCCAAPFRGPRPFFLAHPARSPPHLSSPPHPSWTTIRTASGAATVKSRLLATTTTSAWRLVTGASVASCSRLPVAPSGWRVGP</sequence>
<dbReference type="RefSeq" id="XP_013762039.1">
    <property type="nucleotide sequence ID" value="XM_013906585.1"/>
</dbReference>
<feature type="region of interest" description="Disordered" evidence="1">
    <location>
        <begin position="1"/>
        <end position="88"/>
    </location>
</feature>
<dbReference type="EMBL" id="GL349437">
    <property type="protein sequence ID" value="KNC53481.1"/>
    <property type="molecule type" value="Genomic_DNA"/>
</dbReference>
<accession>A0A0L0DN85</accession>
<proteinExistence type="predicted"/>
<keyword evidence="3" id="KW-1185">Reference proteome</keyword>
<organism evidence="2 3">
    <name type="scientific">Thecamonas trahens ATCC 50062</name>
    <dbReference type="NCBI Taxonomy" id="461836"/>
    <lineage>
        <taxon>Eukaryota</taxon>
        <taxon>Apusozoa</taxon>
        <taxon>Apusomonadida</taxon>
        <taxon>Apusomonadidae</taxon>
        <taxon>Thecamonas</taxon>
    </lineage>
</organism>
<dbReference type="AlphaFoldDB" id="A0A0L0DN85"/>
<feature type="compositionally biased region" description="Low complexity" evidence="1">
    <location>
        <begin position="7"/>
        <end position="60"/>
    </location>
</feature>
<evidence type="ECO:0000313" key="3">
    <source>
        <dbReference type="Proteomes" id="UP000054408"/>
    </source>
</evidence>
<dbReference type="Proteomes" id="UP000054408">
    <property type="component" value="Unassembled WGS sequence"/>
</dbReference>
<reference evidence="2 3" key="1">
    <citation type="submission" date="2010-05" db="EMBL/GenBank/DDBJ databases">
        <title>The Genome Sequence of Thecamonas trahens ATCC 50062.</title>
        <authorList>
            <consortium name="The Broad Institute Genome Sequencing Platform"/>
            <person name="Russ C."/>
            <person name="Cuomo C."/>
            <person name="Shea T."/>
            <person name="Young S.K."/>
            <person name="Zeng Q."/>
            <person name="Koehrsen M."/>
            <person name="Haas B."/>
            <person name="Borodovsky M."/>
            <person name="Guigo R."/>
            <person name="Alvarado L."/>
            <person name="Berlin A."/>
            <person name="Bochicchio J."/>
            <person name="Borenstein D."/>
            <person name="Chapman S."/>
            <person name="Chen Z."/>
            <person name="Freedman E."/>
            <person name="Gellesch M."/>
            <person name="Goldberg J."/>
            <person name="Griggs A."/>
            <person name="Gujja S."/>
            <person name="Heilman E."/>
            <person name="Heiman D."/>
            <person name="Hepburn T."/>
            <person name="Howarth C."/>
            <person name="Jen D."/>
            <person name="Larson L."/>
            <person name="Mehta T."/>
            <person name="Park D."/>
            <person name="Pearson M."/>
            <person name="Roberts A."/>
            <person name="Saif S."/>
            <person name="Shenoy N."/>
            <person name="Sisk P."/>
            <person name="Stolte C."/>
            <person name="Sykes S."/>
            <person name="Thomson T."/>
            <person name="Walk T."/>
            <person name="White J."/>
            <person name="Yandava C."/>
            <person name="Burger G."/>
            <person name="Gray M.W."/>
            <person name="Holland P.W.H."/>
            <person name="King N."/>
            <person name="Lang F.B.F."/>
            <person name="Roger A.J."/>
            <person name="Ruiz-Trillo I."/>
            <person name="Lander E."/>
            <person name="Nusbaum C."/>
        </authorList>
    </citation>
    <scope>NUCLEOTIDE SEQUENCE [LARGE SCALE GENOMIC DNA]</scope>
    <source>
        <strain evidence="2 3">ATCC 50062</strain>
    </source>
</reference>
<dbReference type="EMBL" id="GL349437">
    <property type="protein sequence ID" value="KNC53480.1"/>
    <property type="molecule type" value="Genomic_DNA"/>
</dbReference>
<protein>
    <submittedName>
        <fullName evidence="2">Uncharacterized protein</fullName>
    </submittedName>
</protein>
<name>A0A0L0DN85_THETB</name>
<evidence type="ECO:0000256" key="1">
    <source>
        <dbReference type="SAM" id="MobiDB-lite"/>
    </source>
</evidence>